<name>A0A1I0S1U0_9FLAO</name>
<dbReference type="Proteomes" id="UP000199469">
    <property type="component" value="Unassembled WGS sequence"/>
</dbReference>
<organism evidence="4 5">
    <name type="scientific">Chryseobacterium wanjuense</name>
    <dbReference type="NCBI Taxonomy" id="356305"/>
    <lineage>
        <taxon>Bacteria</taxon>
        <taxon>Pseudomonadati</taxon>
        <taxon>Bacteroidota</taxon>
        <taxon>Flavobacteriia</taxon>
        <taxon>Flavobacteriales</taxon>
        <taxon>Weeksellaceae</taxon>
        <taxon>Chryseobacterium group</taxon>
        <taxon>Chryseobacterium</taxon>
    </lineage>
</organism>
<dbReference type="SUPFAM" id="SSF48452">
    <property type="entry name" value="TPR-like"/>
    <property type="match status" value="1"/>
</dbReference>
<reference evidence="5" key="1">
    <citation type="submission" date="2016-10" db="EMBL/GenBank/DDBJ databases">
        <authorList>
            <person name="Varghese N."/>
            <person name="Submissions S."/>
        </authorList>
    </citation>
    <scope>NUCLEOTIDE SEQUENCE [LARGE SCALE GENOMIC DNA]</scope>
    <source>
        <strain evidence="5">DSM 17724</strain>
    </source>
</reference>
<dbReference type="OrthoDB" id="1090267at2"/>
<dbReference type="InterPro" id="IPR016032">
    <property type="entry name" value="Sig_transdc_resp-reg_C-effctor"/>
</dbReference>
<dbReference type="STRING" id="356305.SAMN05421841_3815"/>
<dbReference type="InterPro" id="IPR011990">
    <property type="entry name" value="TPR-like_helical_dom_sf"/>
</dbReference>
<sequence length="572" mass="67516">MFRTLIILFAVLFLMNSCHSENDNEYFRDIDKEIVDTGNNYSKILAIYKRELKKYQQTHELKYLLCSKYVETSLYNNSDPKRISLAYELLRINNDENDYITIACNFFLAVKIEETSPKLSLQFLNEAIKMDEKKGNHFFLPRLYHAKAKWYYNHKNYSLAKLYYDKALADFKKNDNPIHISTAYSNFAIYENKMGNVDMAIKMTRYGIKILEGNGTKISQNKLFFINIMKGNLGVFFMEKKDYAMAEKYFNDQINFMIKTKEYQQIIVRNSEKLFELYAVTNHPEKEEKLIRLLIEIFPNLTNTRNKIVACSELRKYFAKKNDLKNATFYSNKLDELNEKNNAEISKELDNLSDVLNGYIIKNINQKYDFAIKDQQRKNMFLICFVLITIIIFVNVILKIRERNRKEKERLEQLNFLLESSKENLEKDIQLQKGKIKNLHMNLNLKIETEKAFLENLKKIKRSKNIDAEETVKDLFFKINNLLQIDEKNNDFISESSEENTAFMQKLSEAYPFLSKHDLKLCVYFRLSLSSKEISLLENITPGSVRVYKAKIKSKIGLGKDEELSSFLNTFK</sequence>
<keyword evidence="2" id="KW-0812">Transmembrane</keyword>
<dbReference type="EMBL" id="FOIU01000003">
    <property type="protein sequence ID" value="SEW48360.1"/>
    <property type="molecule type" value="Genomic_DNA"/>
</dbReference>
<evidence type="ECO:0000313" key="4">
    <source>
        <dbReference type="EMBL" id="SEW48360.1"/>
    </source>
</evidence>
<proteinExistence type="predicted"/>
<accession>A0A1I0S1U0</accession>
<gene>
    <name evidence="4" type="ORF">SAMN05421841_3815</name>
</gene>
<feature type="transmembrane region" description="Helical" evidence="2">
    <location>
        <begin position="380"/>
        <end position="398"/>
    </location>
</feature>
<feature type="coiled-coil region" evidence="1">
    <location>
        <begin position="404"/>
        <end position="442"/>
    </location>
</feature>
<dbReference type="SUPFAM" id="SSF46894">
    <property type="entry name" value="C-terminal effector domain of the bipartite response regulators"/>
    <property type="match status" value="1"/>
</dbReference>
<keyword evidence="1" id="KW-0175">Coiled coil</keyword>
<protein>
    <recommendedName>
        <fullName evidence="6">Tetratricopeptide repeat-containing protein</fullName>
    </recommendedName>
</protein>
<keyword evidence="5" id="KW-1185">Reference proteome</keyword>
<evidence type="ECO:0000256" key="2">
    <source>
        <dbReference type="SAM" id="Phobius"/>
    </source>
</evidence>
<evidence type="ECO:0008006" key="6">
    <source>
        <dbReference type="Google" id="ProtNLM"/>
    </source>
</evidence>
<dbReference type="AlphaFoldDB" id="A0A1I0S1U0"/>
<keyword evidence="2" id="KW-0472">Membrane</keyword>
<dbReference type="GO" id="GO:0003677">
    <property type="term" value="F:DNA binding"/>
    <property type="evidence" value="ECO:0007669"/>
    <property type="project" value="InterPro"/>
</dbReference>
<dbReference type="Gene3D" id="1.25.40.10">
    <property type="entry name" value="Tetratricopeptide repeat domain"/>
    <property type="match status" value="1"/>
</dbReference>
<evidence type="ECO:0000256" key="1">
    <source>
        <dbReference type="SAM" id="Coils"/>
    </source>
</evidence>
<evidence type="ECO:0000256" key="3">
    <source>
        <dbReference type="SAM" id="SignalP"/>
    </source>
</evidence>
<feature type="signal peptide" evidence="3">
    <location>
        <begin position="1"/>
        <end position="20"/>
    </location>
</feature>
<dbReference type="GO" id="GO:0006355">
    <property type="term" value="P:regulation of DNA-templated transcription"/>
    <property type="evidence" value="ECO:0007669"/>
    <property type="project" value="InterPro"/>
</dbReference>
<evidence type="ECO:0000313" key="5">
    <source>
        <dbReference type="Proteomes" id="UP000199469"/>
    </source>
</evidence>
<dbReference type="RefSeq" id="WP_089795432.1">
    <property type="nucleotide sequence ID" value="NZ_FOIU01000003.1"/>
</dbReference>
<keyword evidence="3" id="KW-0732">Signal</keyword>
<keyword evidence="2" id="KW-1133">Transmembrane helix</keyword>
<feature type="chain" id="PRO_5011486593" description="Tetratricopeptide repeat-containing protein" evidence="3">
    <location>
        <begin position="21"/>
        <end position="572"/>
    </location>
</feature>